<evidence type="ECO:0000256" key="1">
    <source>
        <dbReference type="SAM" id="MobiDB-lite"/>
    </source>
</evidence>
<organism evidence="2 3">
    <name type="scientific">Kineosporia corallincola</name>
    <dbReference type="NCBI Taxonomy" id="2835133"/>
    <lineage>
        <taxon>Bacteria</taxon>
        <taxon>Bacillati</taxon>
        <taxon>Actinomycetota</taxon>
        <taxon>Actinomycetes</taxon>
        <taxon>Kineosporiales</taxon>
        <taxon>Kineosporiaceae</taxon>
        <taxon>Kineosporia</taxon>
    </lineage>
</organism>
<evidence type="ECO:0000313" key="3">
    <source>
        <dbReference type="Proteomes" id="UP001197247"/>
    </source>
</evidence>
<dbReference type="EMBL" id="JAHBAY010000003">
    <property type="protein sequence ID" value="MBT0768740.1"/>
    <property type="molecule type" value="Genomic_DNA"/>
</dbReference>
<keyword evidence="3" id="KW-1185">Reference proteome</keyword>
<comment type="caution">
    <text evidence="2">The sequence shown here is derived from an EMBL/GenBank/DDBJ whole genome shotgun (WGS) entry which is preliminary data.</text>
</comment>
<accession>A0ABS5TCD1</accession>
<feature type="region of interest" description="Disordered" evidence="1">
    <location>
        <begin position="158"/>
        <end position="180"/>
    </location>
</feature>
<name>A0ABS5TCD1_9ACTN</name>
<protein>
    <submittedName>
        <fullName evidence="2">Uncharacterized protein</fullName>
    </submittedName>
</protein>
<sequence>MNEEEARSMLADLTGMLDQEGLGFLAEQARTLRDECVEGDGPDDLTPFADTLWPLLGRLPRADQAGDVGPVSPALTQTAILLDLIEGYAVSSLEMEAVVCAELRRLGKEKLIIEDAPGPDVSSGTRFSREWSVADEVGREREAALVGVRRTVEQLRAQASLSRGPWVPRPSTGDDGGEYT</sequence>
<dbReference type="Proteomes" id="UP001197247">
    <property type="component" value="Unassembled WGS sequence"/>
</dbReference>
<evidence type="ECO:0000313" key="2">
    <source>
        <dbReference type="EMBL" id="MBT0768740.1"/>
    </source>
</evidence>
<gene>
    <name evidence="2" type="ORF">KIH74_07370</name>
</gene>
<proteinExistence type="predicted"/>
<dbReference type="RefSeq" id="WP_214155047.1">
    <property type="nucleotide sequence ID" value="NZ_JAHBAY010000003.1"/>
</dbReference>
<reference evidence="2 3" key="1">
    <citation type="submission" date="2021-05" db="EMBL/GenBank/DDBJ databases">
        <title>Kineosporia and Streptomyces sp. nov. two new marine actinobacteria isolated from Coral.</title>
        <authorList>
            <person name="Buangrab K."/>
            <person name="Sutthacheep M."/>
            <person name="Yeemin T."/>
            <person name="Harunari E."/>
            <person name="Igarashi Y."/>
            <person name="Kanchanasin P."/>
            <person name="Tanasupawat S."/>
            <person name="Phongsopitanun W."/>
        </authorList>
    </citation>
    <scope>NUCLEOTIDE SEQUENCE [LARGE SCALE GENOMIC DNA]</scope>
    <source>
        <strain evidence="2 3">J2-2</strain>
    </source>
</reference>